<protein>
    <submittedName>
        <fullName evidence="7">ABC transporter permease</fullName>
    </submittedName>
</protein>
<evidence type="ECO:0000259" key="6">
    <source>
        <dbReference type="Pfam" id="PF12698"/>
    </source>
</evidence>
<dbReference type="EMBL" id="CP110615">
    <property type="protein sequence ID" value="UZJ24240.1"/>
    <property type="molecule type" value="Genomic_DNA"/>
</dbReference>
<feature type="transmembrane region" description="Helical" evidence="5">
    <location>
        <begin position="191"/>
        <end position="216"/>
    </location>
</feature>
<evidence type="ECO:0000256" key="5">
    <source>
        <dbReference type="SAM" id="Phobius"/>
    </source>
</evidence>
<keyword evidence="8" id="KW-1185">Reference proteome</keyword>
<dbReference type="Pfam" id="PF12698">
    <property type="entry name" value="ABC2_membrane_3"/>
    <property type="match status" value="1"/>
</dbReference>
<proteinExistence type="predicted"/>
<dbReference type="InterPro" id="IPR013525">
    <property type="entry name" value="ABC2_TM"/>
</dbReference>
<feature type="transmembrane region" description="Helical" evidence="5">
    <location>
        <begin position="338"/>
        <end position="356"/>
    </location>
</feature>
<evidence type="ECO:0000256" key="3">
    <source>
        <dbReference type="ARBA" id="ARBA00022989"/>
    </source>
</evidence>
<keyword evidence="2 5" id="KW-0812">Transmembrane</keyword>
<feature type="transmembrane region" description="Helical" evidence="5">
    <location>
        <begin position="368"/>
        <end position="390"/>
    </location>
</feature>
<feature type="transmembrane region" description="Helical" evidence="5">
    <location>
        <begin position="276"/>
        <end position="298"/>
    </location>
</feature>
<dbReference type="RefSeq" id="WP_265382347.1">
    <property type="nucleotide sequence ID" value="NZ_CP110615.1"/>
</dbReference>
<reference evidence="7" key="1">
    <citation type="submission" date="2022-10" db="EMBL/GenBank/DDBJ databases">
        <title>Rhodococcus sp.75.</title>
        <authorList>
            <person name="Sun M."/>
        </authorList>
    </citation>
    <scope>NUCLEOTIDE SEQUENCE</scope>
    <source>
        <strain evidence="7">75</strain>
    </source>
</reference>
<keyword evidence="3 5" id="KW-1133">Transmembrane helix</keyword>
<dbReference type="Proteomes" id="UP001164965">
    <property type="component" value="Chromosome"/>
</dbReference>
<evidence type="ECO:0000313" key="7">
    <source>
        <dbReference type="EMBL" id="UZJ24240.1"/>
    </source>
</evidence>
<comment type="subcellular location">
    <subcellularLocation>
        <location evidence="1">Membrane</location>
        <topology evidence="1">Multi-pass membrane protein</topology>
    </subcellularLocation>
</comment>
<feature type="transmembrane region" description="Helical" evidence="5">
    <location>
        <begin position="237"/>
        <end position="264"/>
    </location>
</feature>
<name>A0ABY6NXW4_9NOCA</name>
<evidence type="ECO:0000256" key="1">
    <source>
        <dbReference type="ARBA" id="ARBA00004141"/>
    </source>
</evidence>
<gene>
    <name evidence="7" type="ORF">RHODO2019_13895</name>
</gene>
<evidence type="ECO:0000313" key="8">
    <source>
        <dbReference type="Proteomes" id="UP001164965"/>
    </source>
</evidence>
<evidence type="ECO:0000256" key="4">
    <source>
        <dbReference type="ARBA" id="ARBA00023136"/>
    </source>
</evidence>
<feature type="transmembrane region" description="Helical" evidence="5">
    <location>
        <begin position="39"/>
        <end position="61"/>
    </location>
</feature>
<sequence length="410" mass="41127">MSTPSTTRPPTGARPPVSAVRAVHLIAGREVRTRLRTKAFLISNAVILVVIAAAIILVSVFTGGSDAQKVGLVGGASSLSSSVTAAAGALGTPVEVSDVADEQAARAAVSAGGLDVALVAGADGGVTAITEDDVGAGLRTVLDAAVAQRARDTALTAAGVDPAQLRAATAGAVVTVDAISPKPPVDGQRLALAYAAVALLYVQLLANGIAVATGVVEEKTSRVVELLLSTVKPLHLLVGKVLGIGLVGLVQLAAYGVVALTAALGTGLLTVTGTAVVVFVSTLAWFVLGFAFFAVLYAAAGAMVSRQEEIGSTTTPLTILVVAMFFVAQSTVQNPTGTISSVMSWIPPFSAILMPLRIAAGVASPLQVVGTVLLMVAVTSALAVGASAIYRRSILLSGARVGWRQAIGRS</sequence>
<feature type="domain" description="ABC-2 type transporter transmembrane" evidence="6">
    <location>
        <begin position="46"/>
        <end position="385"/>
    </location>
</feature>
<accession>A0ABY6NXW4</accession>
<evidence type="ECO:0000256" key="2">
    <source>
        <dbReference type="ARBA" id="ARBA00022692"/>
    </source>
</evidence>
<organism evidence="7 8">
    <name type="scientific">Rhodococcus antarcticus</name>
    <dbReference type="NCBI Taxonomy" id="2987751"/>
    <lineage>
        <taxon>Bacteria</taxon>
        <taxon>Bacillati</taxon>
        <taxon>Actinomycetota</taxon>
        <taxon>Actinomycetes</taxon>
        <taxon>Mycobacteriales</taxon>
        <taxon>Nocardiaceae</taxon>
        <taxon>Rhodococcus</taxon>
    </lineage>
</organism>
<keyword evidence="4 5" id="KW-0472">Membrane</keyword>
<feature type="transmembrane region" description="Helical" evidence="5">
    <location>
        <begin position="310"/>
        <end position="332"/>
    </location>
</feature>